<dbReference type="OrthoDB" id="2657661at2759"/>
<keyword evidence="2" id="KW-1133">Transmembrane helix</keyword>
<feature type="compositionally biased region" description="Polar residues" evidence="1">
    <location>
        <begin position="111"/>
        <end position="125"/>
    </location>
</feature>
<sequence length="703" mass="80681">MSTRRWRHRSILVYRWILSVFRSVWPAVRLTQRWFKLFAALWSFLSRGRRPKGPNDRIPPAKPADDTVERWCPGHLCGEERTTASTAWASIVPHALEGIVVESPGSVYAEQSSRPELTAPASSRSPPDIRVDVAPLPSEQDCSQTRDSTQEDGRSRTLPPRYIRVSPNSHVADPASALDVVEALPIERRFLHPVVPRSRAKRRYTKPETPLQVQSEYLIPAFQRTFDRAEELPPGWTELVHPGGTPYFFEKTLKTVTDAWIYDPAALRSVEYFVRKVYDIAKRNKIEIPATAHLVLELFTSSILSGQSVSGWYYFVDHSSQCLFWVEEFDVKYHVAETRAPIELSDFKYEMEAWYWLHREDYPGLSDLSHDVIHNLKKTLLFSLGNVLTSEKTIIPFTQEKLESMLRLVNDVSCIMDESNENAVVEVSIARILHDYAHLRFINFHGEKHHRLRRDQSMYVQDPNEHFSRVVLGLLSPFLFYAPNAHMKSLSNAYVDRIAIESVWKEFIERLHKELQDFLLLAEVLLTVNVSFLAIQSVDGSDAENLRFPLHRSAAQIASYVSTIMTLGSIVLGLLLVRHGQTKARANREEIQLFLDEMAYSTLGLGKVAIIYSLPYAFLMWGMVSFAGAFCAMCLVNGDLPTRVAIAVSGGLTVWLIFWYASWEGQLWVRLWLMQFDLRSKIASSRRNLVRFLRRHGAIRRTF</sequence>
<reference evidence="3 4" key="1">
    <citation type="submission" date="2014-06" db="EMBL/GenBank/DDBJ databases">
        <title>Evolutionary Origins and Diversification of the Mycorrhizal Mutualists.</title>
        <authorList>
            <consortium name="DOE Joint Genome Institute"/>
            <consortium name="Mycorrhizal Genomics Consortium"/>
            <person name="Kohler A."/>
            <person name="Kuo A."/>
            <person name="Nagy L.G."/>
            <person name="Floudas D."/>
            <person name="Copeland A."/>
            <person name="Barry K.W."/>
            <person name="Cichocki N."/>
            <person name="Veneault-Fourrey C."/>
            <person name="LaButti K."/>
            <person name="Lindquist E.A."/>
            <person name="Lipzen A."/>
            <person name="Lundell T."/>
            <person name="Morin E."/>
            <person name="Murat C."/>
            <person name="Riley R."/>
            <person name="Ohm R."/>
            <person name="Sun H."/>
            <person name="Tunlid A."/>
            <person name="Henrissat B."/>
            <person name="Grigoriev I.V."/>
            <person name="Hibbett D.S."/>
            <person name="Martin F."/>
        </authorList>
    </citation>
    <scope>NUCLEOTIDE SEQUENCE [LARGE SCALE GENOMIC DNA]</scope>
    <source>
        <strain evidence="3 4">FD-325 SS-3</strain>
    </source>
</reference>
<keyword evidence="4" id="KW-1185">Reference proteome</keyword>
<dbReference type="EMBL" id="KN832570">
    <property type="protein sequence ID" value="KII84655.1"/>
    <property type="molecule type" value="Genomic_DNA"/>
</dbReference>
<keyword evidence="2" id="KW-0472">Membrane</keyword>
<dbReference type="HOGENOM" id="CLU_015091_1_0_1"/>
<evidence type="ECO:0000256" key="2">
    <source>
        <dbReference type="SAM" id="Phobius"/>
    </source>
</evidence>
<feature type="transmembrane region" description="Helical" evidence="2">
    <location>
        <begin position="644"/>
        <end position="663"/>
    </location>
</feature>
<dbReference type="Proteomes" id="UP000053263">
    <property type="component" value="Unassembled WGS sequence"/>
</dbReference>
<evidence type="ECO:0000313" key="4">
    <source>
        <dbReference type="Proteomes" id="UP000053263"/>
    </source>
</evidence>
<feature type="region of interest" description="Disordered" evidence="1">
    <location>
        <begin position="111"/>
        <end position="168"/>
    </location>
</feature>
<organism evidence="3 4">
    <name type="scientific">Plicaturopsis crispa FD-325 SS-3</name>
    <dbReference type="NCBI Taxonomy" id="944288"/>
    <lineage>
        <taxon>Eukaryota</taxon>
        <taxon>Fungi</taxon>
        <taxon>Dikarya</taxon>
        <taxon>Basidiomycota</taxon>
        <taxon>Agaricomycotina</taxon>
        <taxon>Agaricomycetes</taxon>
        <taxon>Agaricomycetidae</taxon>
        <taxon>Amylocorticiales</taxon>
        <taxon>Amylocorticiaceae</taxon>
        <taxon>Plicatura</taxon>
        <taxon>Plicaturopsis crispa</taxon>
    </lineage>
</organism>
<feature type="transmembrane region" description="Helical" evidence="2">
    <location>
        <begin position="557"/>
        <end position="577"/>
    </location>
</feature>
<accession>A0A0C9SXW6</accession>
<evidence type="ECO:0000313" key="3">
    <source>
        <dbReference type="EMBL" id="KII84655.1"/>
    </source>
</evidence>
<name>A0A0C9SXW6_PLICR</name>
<gene>
    <name evidence="3" type="ORF">PLICRDRAFT_701806</name>
</gene>
<proteinExistence type="predicted"/>
<protein>
    <submittedName>
        <fullName evidence="3">Unplaced genomic scaffold PLICRscaffold_17, whole genome shotgun sequence</fullName>
    </submittedName>
</protein>
<keyword evidence="2" id="KW-0812">Transmembrane</keyword>
<evidence type="ECO:0000256" key="1">
    <source>
        <dbReference type="SAM" id="MobiDB-lite"/>
    </source>
</evidence>
<dbReference type="AlphaFoldDB" id="A0A0C9SXW6"/>